<dbReference type="InterPro" id="IPR036028">
    <property type="entry name" value="SH3-like_dom_sf"/>
</dbReference>
<dbReference type="SMART" id="SM00326">
    <property type="entry name" value="SH3"/>
    <property type="match status" value="1"/>
</dbReference>
<dbReference type="InterPro" id="IPR031160">
    <property type="entry name" value="F_BAR_dom"/>
</dbReference>
<comment type="caution">
    <text evidence="12">The sequence shown here is derived from an EMBL/GenBank/DDBJ whole genome shotgun (WGS) entry which is preliminary data.</text>
</comment>
<evidence type="ECO:0000256" key="5">
    <source>
        <dbReference type="ARBA" id="ARBA00023212"/>
    </source>
</evidence>
<feature type="compositionally biased region" description="Pro residues" evidence="9">
    <location>
        <begin position="378"/>
        <end position="393"/>
    </location>
</feature>
<proteinExistence type="predicted"/>
<gene>
    <name evidence="12" type="ORF">D9758_006670</name>
</gene>
<name>A0A8H5LQR0_9AGAR</name>
<evidence type="ECO:0000256" key="7">
    <source>
        <dbReference type="PROSITE-ProRule" id="PRU01077"/>
    </source>
</evidence>
<accession>A0A8H5LQR0</accession>
<dbReference type="InterPro" id="IPR001060">
    <property type="entry name" value="FCH_dom"/>
</dbReference>
<dbReference type="SMART" id="SM00055">
    <property type="entry name" value="FCH"/>
    <property type="match status" value="1"/>
</dbReference>
<dbReference type="GO" id="GO:0005543">
    <property type="term" value="F:phospholipid binding"/>
    <property type="evidence" value="ECO:0007669"/>
    <property type="project" value="TreeGrafter"/>
</dbReference>
<dbReference type="PRINTS" id="PR00452">
    <property type="entry name" value="SH3DOMAIN"/>
</dbReference>
<dbReference type="InterPro" id="IPR027267">
    <property type="entry name" value="AH/BAR_dom_sf"/>
</dbReference>
<dbReference type="CDD" id="cd00174">
    <property type="entry name" value="SH3"/>
    <property type="match status" value="1"/>
</dbReference>
<dbReference type="Pfam" id="PF00018">
    <property type="entry name" value="SH3_1"/>
    <property type="match status" value="1"/>
</dbReference>
<dbReference type="SUPFAM" id="SSF50044">
    <property type="entry name" value="SH3-domain"/>
    <property type="match status" value="1"/>
</dbReference>
<dbReference type="PANTHER" id="PTHR23065">
    <property type="entry name" value="PROLINE-SERINE-THREONINE PHOSPHATASE INTERACTING PROTEIN 1"/>
    <property type="match status" value="1"/>
</dbReference>
<dbReference type="EMBL" id="JAACJM010000025">
    <property type="protein sequence ID" value="KAF5365979.1"/>
    <property type="molecule type" value="Genomic_DNA"/>
</dbReference>
<feature type="compositionally biased region" description="Low complexity" evidence="9">
    <location>
        <begin position="345"/>
        <end position="359"/>
    </location>
</feature>
<evidence type="ECO:0008006" key="14">
    <source>
        <dbReference type="Google" id="ProtNLM"/>
    </source>
</evidence>
<dbReference type="SUPFAM" id="SSF103657">
    <property type="entry name" value="BAR/IMD domain-like"/>
    <property type="match status" value="1"/>
</dbReference>
<feature type="domain" description="F-BAR" evidence="11">
    <location>
        <begin position="32"/>
        <end position="284"/>
    </location>
</feature>
<protein>
    <recommendedName>
        <fullName evidence="14">SH3 domain-containing protein</fullName>
    </recommendedName>
</protein>
<organism evidence="12 13">
    <name type="scientific">Tetrapyrgos nigripes</name>
    <dbReference type="NCBI Taxonomy" id="182062"/>
    <lineage>
        <taxon>Eukaryota</taxon>
        <taxon>Fungi</taxon>
        <taxon>Dikarya</taxon>
        <taxon>Basidiomycota</taxon>
        <taxon>Agaricomycotina</taxon>
        <taxon>Agaricomycetes</taxon>
        <taxon>Agaricomycetidae</taxon>
        <taxon>Agaricales</taxon>
        <taxon>Marasmiineae</taxon>
        <taxon>Marasmiaceae</taxon>
        <taxon>Tetrapyrgos</taxon>
    </lineage>
</organism>
<keyword evidence="13" id="KW-1185">Reference proteome</keyword>
<dbReference type="Pfam" id="PF00611">
    <property type="entry name" value="FCH"/>
    <property type="match status" value="1"/>
</dbReference>
<dbReference type="Gene3D" id="2.30.30.40">
    <property type="entry name" value="SH3 Domains"/>
    <property type="match status" value="1"/>
</dbReference>
<keyword evidence="3" id="KW-0963">Cytoplasm</keyword>
<sequence>MAVRSQSSVSSLSKYAVAKSPGVDPYNGIPSRDFCNSFWGAGDAGVNILFARMRGAARSTDALREFWKERAAIEEEYGRKLLELSKMTVGKDEIGELRNALDTLQVETEKLGNSHMQLGSQIRTDIEGPTTMLLNRQIEHRRSAQAPVEKKFRSKASQESWVSRAREKCQSDRARIASYTQQIENNSPDAERLRAKLKKAEQTAAANEKDYANVTKALADMLPGWEADWKEYCDSCQDLEEDRLDFMKDNLWAYANAISTVCVADDNSCETIRTVLDHFESDRDLESFVQEYGTGNSIPNAPEFSTIDSEPSAPDGGVPMSTHISRYTRRAKRPAPAPPYGNQQPIEEPAAAPETATPIARPPEPPSPVNNVIIPGRPDIPPPPPPQEPVIPPRDPRRESTALPQPPAHTQTYIPANENVAQAPPSTDNSNGGGKKILFYVEAMYDYTATIDEEFSFQAGDIIAVTDIPPDGWWSGELLDEARRIPGRNVFPSNFVRLF</sequence>
<feature type="region of interest" description="Disordered" evidence="9">
    <location>
        <begin position="294"/>
        <end position="411"/>
    </location>
</feature>
<dbReference type="PANTHER" id="PTHR23065:SF7">
    <property type="entry name" value="NOSTRIN, ISOFORM H"/>
    <property type="match status" value="1"/>
</dbReference>
<evidence type="ECO:0000313" key="12">
    <source>
        <dbReference type="EMBL" id="KAF5365979.1"/>
    </source>
</evidence>
<dbReference type="InterPro" id="IPR001452">
    <property type="entry name" value="SH3_domain"/>
</dbReference>
<dbReference type="PROSITE" id="PS51741">
    <property type="entry name" value="F_BAR"/>
    <property type="match status" value="1"/>
</dbReference>
<evidence type="ECO:0000259" key="11">
    <source>
        <dbReference type="PROSITE" id="PS51741"/>
    </source>
</evidence>
<keyword evidence="7 8" id="KW-0175">Coiled coil</keyword>
<feature type="domain" description="SH3" evidence="10">
    <location>
        <begin position="436"/>
        <end position="499"/>
    </location>
</feature>
<dbReference type="OrthoDB" id="19092at2759"/>
<evidence type="ECO:0000256" key="4">
    <source>
        <dbReference type="ARBA" id="ARBA00022553"/>
    </source>
</evidence>
<dbReference type="Gene3D" id="1.20.1270.60">
    <property type="entry name" value="Arfaptin homology (AH) domain/BAR domain"/>
    <property type="match status" value="1"/>
</dbReference>
<keyword evidence="2 6" id="KW-0728">SH3 domain</keyword>
<dbReference type="Proteomes" id="UP000559256">
    <property type="component" value="Unassembled WGS sequence"/>
</dbReference>
<evidence type="ECO:0000256" key="6">
    <source>
        <dbReference type="PROSITE-ProRule" id="PRU00192"/>
    </source>
</evidence>
<dbReference type="AlphaFoldDB" id="A0A8H5LQR0"/>
<dbReference type="GO" id="GO:0030036">
    <property type="term" value="P:actin cytoskeleton organization"/>
    <property type="evidence" value="ECO:0007669"/>
    <property type="project" value="UniProtKB-ARBA"/>
</dbReference>
<comment type="subcellular location">
    <subcellularLocation>
        <location evidence="1">Cytoplasm</location>
        <location evidence="1">Cytoskeleton</location>
    </subcellularLocation>
</comment>
<evidence type="ECO:0000256" key="2">
    <source>
        <dbReference type="ARBA" id="ARBA00022443"/>
    </source>
</evidence>
<feature type="coiled-coil region" evidence="8">
    <location>
        <begin position="190"/>
        <end position="217"/>
    </location>
</feature>
<reference evidence="12 13" key="1">
    <citation type="journal article" date="2020" name="ISME J.">
        <title>Uncovering the hidden diversity of litter-decomposition mechanisms in mushroom-forming fungi.</title>
        <authorList>
            <person name="Floudas D."/>
            <person name="Bentzer J."/>
            <person name="Ahren D."/>
            <person name="Johansson T."/>
            <person name="Persson P."/>
            <person name="Tunlid A."/>
        </authorList>
    </citation>
    <scope>NUCLEOTIDE SEQUENCE [LARGE SCALE GENOMIC DNA]</scope>
    <source>
        <strain evidence="12 13">CBS 291.85</strain>
    </source>
</reference>
<evidence type="ECO:0000313" key="13">
    <source>
        <dbReference type="Proteomes" id="UP000559256"/>
    </source>
</evidence>
<evidence type="ECO:0000256" key="3">
    <source>
        <dbReference type="ARBA" id="ARBA00022490"/>
    </source>
</evidence>
<evidence type="ECO:0000259" key="10">
    <source>
        <dbReference type="PROSITE" id="PS50002"/>
    </source>
</evidence>
<dbReference type="FunFam" id="2.30.30.40:FF:000312">
    <property type="entry name" value="Related to Cell division control protein 15"/>
    <property type="match status" value="1"/>
</dbReference>
<dbReference type="PROSITE" id="PS50002">
    <property type="entry name" value="SH3"/>
    <property type="match status" value="1"/>
</dbReference>
<keyword evidence="5" id="KW-0206">Cytoskeleton</keyword>
<keyword evidence="4" id="KW-0597">Phosphoprotein</keyword>
<dbReference type="GO" id="GO:0120104">
    <property type="term" value="C:mitotic actomyosin contractile ring, proximal layer"/>
    <property type="evidence" value="ECO:0007669"/>
    <property type="project" value="TreeGrafter"/>
</dbReference>
<evidence type="ECO:0000256" key="8">
    <source>
        <dbReference type="SAM" id="Coils"/>
    </source>
</evidence>
<dbReference type="GO" id="GO:0009898">
    <property type="term" value="C:cytoplasmic side of plasma membrane"/>
    <property type="evidence" value="ECO:0007669"/>
    <property type="project" value="TreeGrafter"/>
</dbReference>
<evidence type="ECO:0000256" key="9">
    <source>
        <dbReference type="SAM" id="MobiDB-lite"/>
    </source>
</evidence>
<evidence type="ECO:0000256" key="1">
    <source>
        <dbReference type="ARBA" id="ARBA00004245"/>
    </source>
</evidence>